<protein>
    <recommendedName>
        <fullName evidence="1">GmrSD restriction endonucleases N-terminal domain-containing protein</fullName>
    </recommendedName>
</protein>
<sequence>MAQSVGLYLARDYKSFEFAQNRLYYGNKTKKGENAMSCIFSPSEINMWDNNKDQESLPKTETAINEKYLKRELRIVTELNREQLPNFVAALRRNDWMDVRPFYQRRPRWDEKRQSKLIESFIMNIPVPPLFVYESDYAKYEVMDGQQRIASVKDFYDNIFKLKGLEQWPELNGRYYRDLPSEIKKGLDRRSITYFVLLKESATNSEEELLLRQQVFERLNTGGVDLTNQEIRHCIYHGAFNDLLMKLSKNETFRNAWGLPQYSTETDSSPSKEFLKNTFYIKMQDIEVILRFFALRHVDRFVGSMQHFLDLYMIRSKHFTSQDIEVLEGLFNSTMDVSYRIYGDSLFRPWLRTKNKISPKPHLAYADAVMVGVSRYLDYADLLISKREIIIEKTNKLICESPPNAFTGQGNTKTDVKNRITLYSEVLNSVLGGCM</sequence>
<dbReference type="Proteomes" id="UP000033935">
    <property type="component" value="Unassembled WGS sequence"/>
</dbReference>
<dbReference type="EMBL" id="LBWG01000033">
    <property type="protein sequence ID" value="KKR03277.1"/>
    <property type="molecule type" value="Genomic_DNA"/>
</dbReference>
<organism evidence="2 3">
    <name type="scientific">Candidatus Uhrbacteria bacterium GW2011_GWF2_39_13</name>
    <dbReference type="NCBI Taxonomy" id="1618995"/>
    <lineage>
        <taxon>Bacteria</taxon>
        <taxon>Candidatus Uhriibacteriota</taxon>
    </lineage>
</organism>
<gene>
    <name evidence="2" type="ORF">UT30_C0033G0003</name>
</gene>
<proteinExistence type="predicted"/>
<comment type="caution">
    <text evidence="2">The sequence shown here is derived from an EMBL/GenBank/DDBJ whole genome shotgun (WGS) entry which is preliminary data.</text>
</comment>
<dbReference type="PANTHER" id="PTHR39639:SF1">
    <property type="entry name" value="DUF262 DOMAIN-CONTAINING PROTEIN"/>
    <property type="match status" value="1"/>
</dbReference>
<evidence type="ECO:0000259" key="1">
    <source>
        <dbReference type="Pfam" id="PF03235"/>
    </source>
</evidence>
<name>A0A0G0QNL4_9BACT</name>
<dbReference type="PATRIC" id="fig|1618995.3.peg.1008"/>
<dbReference type="PANTHER" id="PTHR39639">
    <property type="entry name" value="CHROMOSOME 16, WHOLE GENOME SHOTGUN SEQUENCE"/>
    <property type="match status" value="1"/>
</dbReference>
<evidence type="ECO:0000313" key="3">
    <source>
        <dbReference type="Proteomes" id="UP000033935"/>
    </source>
</evidence>
<dbReference type="Pfam" id="PF03235">
    <property type="entry name" value="GmrSD_N"/>
    <property type="match status" value="1"/>
</dbReference>
<accession>A0A0G0QNL4</accession>
<reference evidence="2 3" key="1">
    <citation type="journal article" date="2015" name="Nature">
        <title>rRNA introns, odd ribosomes, and small enigmatic genomes across a large radiation of phyla.</title>
        <authorList>
            <person name="Brown C.T."/>
            <person name="Hug L.A."/>
            <person name="Thomas B.C."/>
            <person name="Sharon I."/>
            <person name="Castelle C.J."/>
            <person name="Singh A."/>
            <person name="Wilkins M.J."/>
            <person name="Williams K.H."/>
            <person name="Banfield J.F."/>
        </authorList>
    </citation>
    <scope>NUCLEOTIDE SEQUENCE [LARGE SCALE GENOMIC DNA]</scope>
</reference>
<feature type="domain" description="GmrSD restriction endonucleases N-terminal" evidence="1">
    <location>
        <begin position="99"/>
        <end position="236"/>
    </location>
</feature>
<evidence type="ECO:0000313" key="2">
    <source>
        <dbReference type="EMBL" id="KKR03277.1"/>
    </source>
</evidence>
<dbReference type="AlphaFoldDB" id="A0A0G0QNL4"/>
<dbReference type="InterPro" id="IPR004919">
    <property type="entry name" value="GmrSD_N"/>
</dbReference>